<reference evidence="2 3" key="1">
    <citation type="submission" date="2020-10" db="EMBL/GenBank/DDBJ databases">
        <title>The Coptis chinensis genome and diversification of protoberbering-type alkaloids.</title>
        <authorList>
            <person name="Wang B."/>
            <person name="Shu S."/>
            <person name="Song C."/>
            <person name="Liu Y."/>
        </authorList>
    </citation>
    <scope>NUCLEOTIDE SEQUENCE [LARGE SCALE GENOMIC DNA]</scope>
    <source>
        <strain evidence="2">HL-2020</strain>
        <tissue evidence="2">Leaf</tissue>
    </source>
</reference>
<dbReference type="PANTHER" id="PTHR33389">
    <property type="entry name" value="FAMILY PROTEIN, PUTATIVE (DUF2921)-RELATED"/>
    <property type="match status" value="1"/>
</dbReference>
<dbReference type="AlphaFoldDB" id="A0A835I7H1"/>
<organism evidence="2 3">
    <name type="scientific">Coptis chinensis</name>
    <dbReference type="NCBI Taxonomy" id="261450"/>
    <lineage>
        <taxon>Eukaryota</taxon>
        <taxon>Viridiplantae</taxon>
        <taxon>Streptophyta</taxon>
        <taxon>Embryophyta</taxon>
        <taxon>Tracheophyta</taxon>
        <taxon>Spermatophyta</taxon>
        <taxon>Magnoliopsida</taxon>
        <taxon>Ranunculales</taxon>
        <taxon>Ranunculaceae</taxon>
        <taxon>Coptidoideae</taxon>
        <taxon>Coptis</taxon>
    </lineage>
</organism>
<dbReference type="InterPro" id="IPR057425">
    <property type="entry name" value="DUF2921_N"/>
</dbReference>
<dbReference type="Pfam" id="PF25333">
    <property type="entry name" value="DUF2921_N"/>
    <property type="match status" value="1"/>
</dbReference>
<dbReference type="EMBL" id="JADFTS010000004">
    <property type="protein sequence ID" value="KAF9611999.1"/>
    <property type="molecule type" value="Genomic_DNA"/>
</dbReference>
<protein>
    <recommendedName>
        <fullName evidence="1">DUF2921 domain-containing protein</fullName>
    </recommendedName>
</protein>
<feature type="non-terminal residue" evidence="2">
    <location>
        <position position="1"/>
    </location>
</feature>
<evidence type="ECO:0000259" key="1">
    <source>
        <dbReference type="Pfam" id="PF25333"/>
    </source>
</evidence>
<dbReference type="OrthoDB" id="607498at2759"/>
<gene>
    <name evidence="2" type="ORF">IFM89_037282</name>
</gene>
<evidence type="ECO:0000313" key="3">
    <source>
        <dbReference type="Proteomes" id="UP000631114"/>
    </source>
</evidence>
<proteinExistence type="predicted"/>
<keyword evidence="3" id="KW-1185">Reference proteome</keyword>
<sequence>NYEYSLVVDDSESGFSGGGGVAKDSMLSLGPRISICSELYWWSRVFELEYGSNCDATKNCSLVASSIGDLPEFMSFSELQCSDEQRLRLLIRFSNTSHAVYRDALAPSTMLVGEGHWNGDYNPLHIVACRFLNYRDSLANASVGDCLIRLSVWFPAIMTITNRSSVVEQIWSNKTSNESGLKYEYTKTGGVVKSCAKEDSKKGVIYPSGYSYDMKFDMRVRNSKSAQSWGYSVPLSVGDQFYEQGVPIIEFDAVTPESSVQVIHKHPKGLLNVSYSLSLAPDYNVGGAPF</sequence>
<dbReference type="Proteomes" id="UP000631114">
    <property type="component" value="Unassembled WGS sequence"/>
</dbReference>
<evidence type="ECO:0000313" key="2">
    <source>
        <dbReference type="EMBL" id="KAF9611999.1"/>
    </source>
</evidence>
<accession>A0A835I7H1</accession>
<feature type="domain" description="DUF2921" evidence="1">
    <location>
        <begin position="49"/>
        <end position="179"/>
    </location>
</feature>
<dbReference type="PANTHER" id="PTHR33389:SF18">
    <property type="entry name" value="OS01G0677900 PROTEIN"/>
    <property type="match status" value="1"/>
</dbReference>
<comment type="caution">
    <text evidence="2">The sequence shown here is derived from an EMBL/GenBank/DDBJ whole genome shotgun (WGS) entry which is preliminary data.</text>
</comment>
<name>A0A835I7H1_9MAGN</name>